<sequence>MIAQRSGQSSQISRVVVSHVIVAKETSTMKKVFLVVIKILCHNNPVFGVGALFDTRAVANENHLNVDELLL</sequence>
<evidence type="ECO:0000313" key="1">
    <source>
        <dbReference type="EMBL" id="KAJ1363160.1"/>
    </source>
</evidence>
<accession>A0AAD5QV42</accession>
<dbReference type="AlphaFoldDB" id="A0AAD5QV42"/>
<organism evidence="1 2">
    <name type="scientific">Parelaphostrongylus tenuis</name>
    <name type="common">Meningeal worm</name>
    <dbReference type="NCBI Taxonomy" id="148309"/>
    <lineage>
        <taxon>Eukaryota</taxon>
        <taxon>Metazoa</taxon>
        <taxon>Ecdysozoa</taxon>
        <taxon>Nematoda</taxon>
        <taxon>Chromadorea</taxon>
        <taxon>Rhabditida</taxon>
        <taxon>Rhabditina</taxon>
        <taxon>Rhabditomorpha</taxon>
        <taxon>Strongyloidea</taxon>
        <taxon>Metastrongylidae</taxon>
        <taxon>Parelaphostrongylus</taxon>
    </lineage>
</organism>
<keyword evidence="2" id="KW-1185">Reference proteome</keyword>
<proteinExistence type="predicted"/>
<reference evidence="1" key="1">
    <citation type="submission" date="2021-06" db="EMBL/GenBank/DDBJ databases">
        <title>Parelaphostrongylus tenuis whole genome reference sequence.</title>
        <authorList>
            <person name="Garwood T.J."/>
            <person name="Larsen P.A."/>
            <person name="Fountain-Jones N.M."/>
            <person name="Garbe J.R."/>
            <person name="Macchietto M.G."/>
            <person name="Kania S.A."/>
            <person name="Gerhold R.W."/>
            <person name="Richards J.E."/>
            <person name="Wolf T.M."/>
        </authorList>
    </citation>
    <scope>NUCLEOTIDE SEQUENCE</scope>
    <source>
        <strain evidence="1">MNPRO001-30</strain>
        <tissue evidence="1">Meninges</tissue>
    </source>
</reference>
<gene>
    <name evidence="1" type="ORF">KIN20_022955</name>
</gene>
<evidence type="ECO:0000313" key="2">
    <source>
        <dbReference type="Proteomes" id="UP001196413"/>
    </source>
</evidence>
<dbReference type="Proteomes" id="UP001196413">
    <property type="component" value="Unassembled WGS sequence"/>
</dbReference>
<comment type="caution">
    <text evidence="1">The sequence shown here is derived from an EMBL/GenBank/DDBJ whole genome shotgun (WGS) entry which is preliminary data.</text>
</comment>
<protein>
    <submittedName>
        <fullName evidence="1">Uncharacterized protein</fullName>
    </submittedName>
</protein>
<name>A0AAD5QV42_PARTN</name>
<dbReference type="EMBL" id="JAHQIW010004630">
    <property type="protein sequence ID" value="KAJ1363160.1"/>
    <property type="molecule type" value="Genomic_DNA"/>
</dbReference>